<sequence>MGVIFWLEVTHFNWITALFFILFIVVLLVQGLTRTILIQDHQLIINRTLQKNWLVINISDLRSLQATKTGIKFIYNSGSRRFYLTKKQRQQLFQTIGEINKNHEVNK</sequence>
<name>A0ABN4NBR6_9LACO</name>
<evidence type="ECO:0000313" key="3">
    <source>
        <dbReference type="Proteomes" id="UP000076244"/>
    </source>
</evidence>
<keyword evidence="1" id="KW-1133">Transmembrane helix</keyword>
<gene>
    <name evidence="2" type="ORF">ADU72_2095</name>
</gene>
<proteinExistence type="predicted"/>
<dbReference type="EMBL" id="CP012288">
    <property type="protein sequence ID" value="AMV68016.1"/>
    <property type="molecule type" value="Genomic_DNA"/>
</dbReference>
<dbReference type="Pfam" id="PF17255">
    <property type="entry name" value="EbsA"/>
    <property type="match status" value="1"/>
</dbReference>
<accession>A0ABN4NBR6</accession>
<protein>
    <recommendedName>
        <fullName evidence="4">Pore-forming protein</fullName>
    </recommendedName>
</protein>
<evidence type="ECO:0008006" key="4">
    <source>
        <dbReference type="Google" id="ProtNLM"/>
    </source>
</evidence>
<keyword evidence="3" id="KW-1185">Reference proteome</keyword>
<organism evidence="2 3">
    <name type="scientific">Pediococcus damnosus</name>
    <dbReference type="NCBI Taxonomy" id="51663"/>
    <lineage>
        <taxon>Bacteria</taxon>
        <taxon>Bacillati</taxon>
        <taxon>Bacillota</taxon>
        <taxon>Bacilli</taxon>
        <taxon>Lactobacillales</taxon>
        <taxon>Lactobacillaceae</taxon>
        <taxon>Pediococcus</taxon>
    </lineage>
</organism>
<evidence type="ECO:0000313" key="2">
    <source>
        <dbReference type="EMBL" id="AMV68016.1"/>
    </source>
</evidence>
<keyword evidence="1" id="KW-0812">Transmembrane</keyword>
<evidence type="ECO:0000256" key="1">
    <source>
        <dbReference type="SAM" id="Phobius"/>
    </source>
</evidence>
<keyword evidence="1" id="KW-0472">Membrane</keyword>
<dbReference type="Proteomes" id="UP000076244">
    <property type="component" value="Chromosome"/>
</dbReference>
<feature type="transmembrane region" description="Helical" evidence="1">
    <location>
        <begin position="12"/>
        <end position="32"/>
    </location>
</feature>
<dbReference type="InterPro" id="IPR020215">
    <property type="entry name" value="EbsA-like"/>
</dbReference>
<reference evidence="2 3" key="1">
    <citation type="journal article" date="2016" name="PLoS ONE">
        <title>The Identification of Novel Diagnostic Marker Genes for the Detection of Beer Spoiling Pediococcus damnosus Strains Using the BlAst Diagnostic Gene findEr.</title>
        <authorList>
            <person name="Behr J."/>
            <person name="Geissler A.J."/>
            <person name="Schmid J."/>
            <person name="Zehe A."/>
            <person name="Vogel R.F."/>
        </authorList>
    </citation>
    <scope>NUCLEOTIDE SEQUENCE [LARGE SCALE GENOMIC DNA]</scope>
    <source>
        <strain evidence="2 3">TMW 2.1535</strain>
    </source>
</reference>